<protein>
    <submittedName>
        <fullName evidence="2">DUF4377 domain-containing protein</fullName>
    </submittedName>
</protein>
<comment type="caution">
    <text evidence="2">The sequence shown here is derived from an EMBL/GenBank/DDBJ whole genome shotgun (WGS) entry which is preliminary data.</text>
</comment>
<proteinExistence type="predicted"/>
<feature type="domain" description="DUF4377" evidence="1">
    <location>
        <begin position="32"/>
        <end position="107"/>
    </location>
</feature>
<accession>A0A3R8URA1</accession>
<sequence>MKKIILSSILSIGLFASCASTKELKQGEELLTVAPETRECTAGVAKMQCMMVKEANAAEWQYFYNQIEGFEHEPGYEYQIIVSKSEIENPPADASSLKYKLVKVVSKKLATMK</sequence>
<gene>
    <name evidence="2" type="ORF">EGI89_03565</name>
</gene>
<organism evidence="2 3">
    <name type="scientific">Empedobacter falsenii</name>
    <dbReference type="NCBI Taxonomy" id="343874"/>
    <lineage>
        <taxon>Bacteria</taxon>
        <taxon>Pseudomonadati</taxon>
        <taxon>Bacteroidota</taxon>
        <taxon>Flavobacteriia</taxon>
        <taxon>Flavobacteriales</taxon>
        <taxon>Weeksellaceae</taxon>
        <taxon>Empedobacter</taxon>
    </lineage>
</organism>
<evidence type="ECO:0000259" key="1">
    <source>
        <dbReference type="Pfam" id="PF14302"/>
    </source>
</evidence>
<dbReference type="InterPro" id="IPR025485">
    <property type="entry name" value="DUF4377"/>
</dbReference>
<reference evidence="2 3" key="1">
    <citation type="submission" date="2018-10" db="EMBL/GenBank/DDBJ databases">
        <title>Transmission dynamics of multidrug resistant bacteria on intensive care unit surfaces.</title>
        <authorList>
            <person name="D'Souza A.W."/>
            <person name="Potter R.F."/>
            <person name="Wallace M."/>
            <person name="Shupe A."/>
            <person name="Patel S."/>
            <person name="Sun S."/>
            <person name="Gul D."/>
            <person name="Kwon J.H."/>
            <person name="Andleeb S."/>
            <person name="Burnham C.-A.D."/>
            <person name="Dantas G."/>
        </authorList>
    </citation>
    <scope>NUCLEOTIDE SEQUENCE [LARGE SCALE GENOMIC DNA]</scope>
    <source>
        <strain evidence="2 3">WF_348</strain>
    </source>
</reference>
<dbReference type="AlphaFoldDB" id="A0A3R8URA1"/>
<dbReference type="EMBL" id="RHPO01000004">
    <property type="protein sequence ID" value="RRT93492.1"/>
    <property type="molecule type" value="Genomic_DNA"/>
</dbReference>
<dbReference type="PROSITE" id="PS51257">
    <property type="entry name" value="PROKAR_LIPOPROTEIN"/>
    <property type="match status" value="1"/>
</dbReference>
<dbReference type="Pfam" id="PF14302">
    <property type="entry name" value="DUF4377"/>
    <property type="match status" value="1"/>
</dbReference>
<evidence type="ECO:0000313" key="2">
    <source>
        <dbReference type="EMBL" id="RRT93492.1"/>
    </source>
</evidence>
<dbReference type="RefSeq" id="WP_125349184.1">
    <property type="nucleotide sequence ID" value="NZ_RHPN01000004.1"/>
</dbReference>
<name>A0A3R8URA1_9FLAO</name>
<dbReference type="Proteomes" id="UP000267844">
    <property type="component" value="Unassembled WGS sequence"/>
</dbReference>
<evidence type="ECO:0000313" key="3">
    <source>
        <dbReference type="Proteomes" id="UP000267844"/>
    </source>
</evidence>